<evidence type="ECO:0000256" key="1">
    <source>
        <dbReference type="SAM" id="Phobius"/>
    </source>
</evidence>
<evidence type="ECO:0000313" key="3">
    <source>
        <dbReference type="Proteomes" id="UP000197097"/>
    </source>
</evidence>
<keyword evidence="3" id="KW-1185">Reference proteome</keyword>
<keyword evidence="1" id="KW-1133">Transmembrane helix</keyword>
<protein>
    <submittedName>
        <fullName evidence="2">Uncharacterized protein</fullName>
    </submittedName>
</protein>
<proteinExistence type="predicted"/>
<dbReference type="AlphaFoldDB" id="A0A246JGT8"/>
<dbReference type="OrthoDB" id="7450812at2"/>
<organism evidence="2 3">
    <name type="scientific">Sphingopyxis witflariensis</name>
    <dbReference type="NCBI Taxonomy" id="173675"/>
    <lineage>
        <taxon>Bacteria</taxon>
        <taxon>Pseudomonadati</taxon>
        <taxon>Pseudomonadota</taxon>
        <taxon>Alphaproteobacteria</taxon>
        <taxon>Sphingomonadales</taxon>
        <taxon>Sphingomonadaceae</taxon>
        <taxon>Sphingopyxis</taxon>
    </lineage>
</organism>
<feature type="transmembrane region" description="Helical" evidence="1">
    <location>
        <begin position="6"/>
        <end position="24"/>
    </location>
</feature>
<dbReference type="Proteomes" id="UP000197097">
    <property type="component" value="Unassembled WGS sequence"/>
</dbReference>
<comment type="caution">
    <text evidence="2">The sequence shown here is derived from an EMBL/GenBank/DDBJ whole genome shotgun (WGS) entry which is preliminary data.</text>
</comment>
<keyword evidence="1" id="KW-0812">Transmembrane</keyword>
<gene>
    <name evidence="2" type="ORF">CDQ91_18585</name>
</gene>
<sequence length="103" mass="10823">MAGTQVPKGFGLLFAIVGIPLIVWDAAGTSNEMEALDASSSTENARIEACVTTAVKSGPDLSTHRQICGCIVKKAAERGAFKDYGAYDDALLEPIVDECMRGS</sequence>
<dbReference type="EMBL" id="NISJ01000014">
    <property type="protein sequence ID" value="OWQ91741.1"/>
    <property type="molecule type" value="Genomic_DNA"/>
</dbReference>
<keyword evidence="1" id="KW-0472">Membrane</keyword>
<accession>A0A246JGT8</accession>
<dbReference type="RefSeq" id="WP_088474212.1">
    <property type="nucleotide sequence ID" value="NZ_NISJ01000014.1"/>
</dbReference>
<reference evidence="2 3" key="1">
    <citation type="journal article" date="2002" name="Int. J. Syst. Evol. Microbiol.">
        <title>Sphingopyxis witflariensis sp. nov., isolated from activated sludge.</title>
        <authorList>
            <person name="Kampfer P."/>
            <person name="Witzenberger R."/>
            <person name="Denner E.B."/>
            <person name="Busse H.J."/>
            <person name="Neef A."/>
        </authorList>
    </citation>
    <scope>NUCLEOTIDE SEQUENCE [LARGE SCALE GENOMIC DNA]</scope>
    <source>
        <strain evidence="2 3">DSM 14551</strain>
    </source>
</reference>
<evidence type="ECO:0000313" key="2">
    <source>
        <dbReference type="EMBL" id="OWQ91741.1"/>
    </source>
</evidence>
<name>A0A246JGT8_9SPHN</name>